<evidence type="ECO:0000313" key="4">
    <source>
        <dbReference type="EMBL" id="AIG56946.1"/>
    </source>
</evidence>
<reference evidence="5" key="1">
    <citation type="journal article" date="2014" name="DNA Res.">
        <title>A complete view of the genetic diversity of the Escherichia coli O-antigen biosynthesis gene cluster.</title>
        <authorList>
            <person name="Iguchi A."/>
            <person name="Iyoda S."/>
            <person name="Kikuchi T."/>
            <person name="Ogura Y."/>
            <person name="Katsura K."/>
            <person name="Ohnishi M."/>
            <person name="Hayashi T."/>
            <person name="Thomson N.R."/>
        </authorList>
    </citation>
    <scope>NUCLEOTIDE SEQUENCE</scope>
    <source>
        <strain evidence="5">559-59</strain>
    </source>
</reference>
<dbReference type="InterPro" id="IPR028098">
    <property type="entry name" value="Glyco_trans_4-like_N"/>
</dbReference>
<feature type="domain" description="Glycosyltransferase subfamily 4-like N-terminal" evidence="3">
    <location>
        <begin position="84"/>
        <end position="188"/>
    </location>
</feature>
<sequence>MIFACRQISFLTIIQYGERMYIIIDARMINASGIGTYIKNLLREINKYDSIRLQCIINHEHIEEVKSIGINDYIIFKAGFFSPFEQLEYIVKLPSADIFWTPHFNTSIFSLKDKFKKRVVTIHDMFPFAYRDSYKKSHFFYIKFLMKKAAKISDLILTVSNFSKVQIIDYLDVSEEKVLVVPLGVDPDFLNTSNSSSVKKKYILCVGNVKPHKNIKRAIKAFIAVADEIPSYELVIVGKSEGFYSPEDNLKELIQGNKRVHFTGFVSIEELKKYYSEASMLLFPSLYEGFGLPLLEAMSFGLPIAASARASLPEVGKNAIIYFDPESVDDIGNAIVGIINGDVKCNTLAYQSILNEYTWEKCTSETLNSFRKLVLENESSSNR</sequence>
<dbReference type="Pfam" id="PF13439">
    <property type="entry name" value="Glyco_transf_4"/>
    <property type="match status" value="1"/>
</dbReference>
<dbReference type="GO" id="GO:0009103">
    <property type="term" value="P:lipopolysaccharide biosynthetic process"/>
    <property type="evidence" value="ECO:0007669"/>
    <property type="project" value="TreeGrafter"/>
</dbReference>
<dbReference type="EMBL" id="KJ739600">
    <property type="protein sequence ID" value="AIG56946.1"/>
    <property type="molecule type" value="Genomic_DNA"/>
</dbReference>
<dbReference type="EMBL" id="AB812083">
    <property type="protein sequence ID" value="BAQ02091.1"/>
    <property type="molecule type" value="Genomic_DNA"/>
</dbReference>
<name>A0A075TE38_ECOLX</name>
<dbReference type="Gene3D" id="3.40.50.2000">
    <property type="entry name" value="Glycogen Phosphorylase B"/>
    <property type="match status" value="2"/>
</dbReference>
<keyword evidence="1 4" id="KW-0808">Transferase</keyword>
<evidence type="ECO:0000259" key="3">
    <source>
        <dbReference type="Pfam" id="PF13439"/>
    </source>
</evidence>
<dbReference type="AlphaFoldDB" id="A0A075TE38"/>
<dbReference type="InterPro" id="IPR001296">
    <property type="entry name" value="Glyco_trans_1"/>
</dbReference>
<dbReference type="CDD" id="cd03809">
    <property type="entry name" value="GT4_MtfB-like"/>
    <property type="match status" value="1"/>
</dbReference>
<dbReference type="PANTHER" id="PTHR46401">
    <property type="entry name" value="GLYCOSYLTRANSFERASE WBBK-RELATED"/>
    <property type="match status" value="1"/>
</dbReference>
<feature type="domain" description="Glycosyl transferase family 1" evidence="2">
    <location>
        <begin position="195"/>
        <end position="348"/>
    </location>
</feature>
<organism evidence="4">
    <name type="scientific">Escherichia coli</name>
    <dbReference type="NCBI Taxonomy" id="562"/>
    <lineage>
        <taxon>Bacteria</taxon>
        <taxon>Pseudomonadati</taxon>
        <taxon>Pseudomonadota</taxon>
        <taxon>Gammaproteobacteria</taxon>
        <taxon>Enterobacterales</taxon>
        <taxon>Enterobacteriaceae</taxon>
        <taxon>Escherichia</taxon>
    </lineage>
</organism>
<reference evidence="4" key="2">
    <citation type="journal article" date="2016" name="PLoS ONE">
        <title>Comparison of O-Antigen Gene Clusters of All O-Serogroups of Escherichia coli and Proposal for Adopting a New Nomenclature for O-Typing.</title>
        <authorList>
            <person name="DebRoy C."/>
            <person name="Fratamico P.M."/>
            <person name="Yan X."/>
            <person name="Baranzoni G."/>
            <person name="Liu Y."/>
            <person name="Needleman D.S."/>
            <person name="Tebbs R."/>
            <person name="O'Connell C.D."/>
            <person name="Allred A."/>
            <person name="Swimley M."/>
            <person name="Mwangi M."/>
            <person name="Kapur V."/>
            <person name="Raygoza Garay J.A."/>
            <person name="Roberts E.L."/>
            <person name="Katani R."/>
        </authorList>
    </citation>
    <scope>NUCLEOTIDE SEQUENCE</scope>
    <source>
        <strain evidence="4">SSI 81829</strain>
    </source>
</reference>
<gene>
    <name evidence="4" type="primary">mshA</name>
</gene>
<dbReference type="Pfam" id="PF00534">
    <property type="entry name" value="Glycos_transf_1"/>
    <property type="match status" value="1"/>
</dbReference>
<evidence type="ECO:0000313" key="5">
    <source>
        <dbReference type="EMBL" id="BAQ02091.1"/>
    </source>
</evidence>
<proteinExistence type="predicted"/>
<evidence type="ECO:0000256" key="1">
    <source>
        <dbReference type="ARBA" id="ARBA00022679"/>
    </source>
</evidence>
<dbReference type="GO" id="GO:0016757">
    <property type="term" value="F:glycosyltransferase activity"/>
    <property type="evidence" value="ECO:0007669"/>
    <property type="project" value="InterPro"/>
</dbReference>
<dbReference type="PANTHER" id="PTHR46401:SF2">
    <property type="entry name" value="GLYCOSYLTRANSFERASE WBBK-RELATED"/>
    <property type="match status" value="1"/>
</dbReference>
<accession>A0A075TE38</accession>
<evidence type="ECO:0000259" key="2">
    <source>
        <dbReference type="Pfam" id="PF00534"/>
    </source>
</evidence>
<dbReference type="SUPFAM" id="SSF53756">
    <property type="entry name" value="UDP-Glycosyltransferase/glycogen phosphorylase"/>
    <property type="match status" value="1"/>
</dbReference>
<protein>
    <submittedName>
        <fullName evidence="4">D-inositol 3-phosphate glycosyltransferase</fullName>
    </submittedName>
    <submittedName>
        <fullName evidence="5">Putative glycosyltransferase</fullName>
    </submittedName>
</protein>